<organism evidence="2">
    <name type="scientific">Timema poppense</name>
    <name type="common">Walking stick</name>
    <dbReference type="NCBI Taxonomy" id="170557"/>
    <lineage>
        <taxon>Eukaryota</taxon>
        <taxon>Metazoa</taxon>
        <taxon>Ecdysozoa</taxon>
        <taxon>Arthropoda</taxon>
        <taxon>Hexapoda</taxon>
        <taxon>Insecta</taxon>
        <taxon>Pterygota</taxon>
        <taxon>Neoptera</taxon>
        <taxon>Polyneoptera</taxon>
        <taxon>Phasmatodea</taxon>
        <taxon>Timematodea</taxon>
        <taxon>Timematoidea</taxon>
        <taxon>Timematidae</taxon>
        <taxon>Timema</taxon>
    </lineage>
</organism>
<name>A0A7R9GU71_TIMPO</name>
<evidence type="ECO:0000256" key="1">
    <source>
        <dbReference type="SAM" id="Phobius"/>
    </source>
</evidence>
<dbReference type="AlphaFoldDB" id="A0A7R9GU71"/>
<evidence type="ECO:0000313" key="2">
    <source>
        <dbReference type="EMBL" id="CAD7398117.1"/>
    </source>
</evidence>
<dbReference type="EMBL" id="OD000548">
    <property type="protein sequence ID" value="CAD7398117.1"/>
    <property type="molecule type" value="Genomic_DNA"/>
</dbReference>
<keyword evidence="1" id="KW-1133">Transmembrane helix</keyword>
<accession>A0A7R9GU71</accession>
<sequence length="152" mass="18059">MSFLDDPNEYLKNPYAQEKEYGDFTAFYITITICTVFGAFLFLLNVIFCCCSRYKEYWQDSNTGNDNVIIIMAYNYLMKLSLFITLNKRYSVLGNRWLIPIWTKTPNKQPPLDYTELENNAIIQHLQQQQLEPYYEEAPEGYLELKKRESDL</sequence>
<keyword evidence="1" id="KW-0812">Transmembrane</keyword>
<feature type="transmembrane region" description="Helical" evidence="1">
    <location>
        <begin position="26"/>
        <end position="48"/>
    </location>
</feature>
<keyword evidence="1" id="KW-0472">Membrane</keyword>
<reference evidence="2" key="1">
    <citation type="submission" date="2020-11" db="EMBL/GenBank/DDBJ databases">
        <authorList>
            <person name="Tran Van P."/>
        </authorList>
    </citation>
    <scope>NUCLEOTIDE SEQUENCE</scope>
</reference>
<gene>
    <name evidence="2" type="ORF">TPSB3V08_LOCUS1513</name>
</gene>
<proteinExistence type="predicted"/>
<protein>
    <submittedName>
        <fullName evidence="2">Uncharacterized protein</fullName>
    </submittedName>
</protein>